<reference evidence="2 3" key="1">
    <citation type="submission" date="2018-09" db="EMBL/GenBank/DDBJ databases">
        <title>YIM 75000 draft genome.</title>
        <authorList>
            <person name="Tang S."/>
            <person name="Feng Y."/>
        </authorList>
    </citation>
    <scope>NUCLEOTIDE SEQUENCE [LARGE SCALE GENOMIC DNA]</scope>
    <source>
        <strain evidence="2 3">YIM 75000</strain>
    </source>
</reference>
<proteinExistence type="predicted"/>
<organism evidence="2 3">
    <name type="scientific">Vallicoccus soli</name>
    <dbReference type="NCBI Taxonomy" id="2339232"/>
    <lineage>
        <taxon>Bacteria</taxon>
        <taxon>Bacillati</taxon>
        <taxon>Actinomycetota</taxon>
        <taxon>Actinomycetes</taxon>
        <taxon>Motilibacterales</taxon>
        <taxon>Vallicoccaceae</taxon>
        <taxon>Vallicoccus</taxon>
    </lineage>
</organism>
<dbReference type="AlphaFoldDB" id="A0A3A3YYY3"/>
<dbReference type="RefSeq" id="WP_119949677.1">
    <property type="nucleotide sequence ID" value="NZ_QZEZ01000002.1"/>
</dbReference>
<accession>A0A3A3YYY3</accession>
<evidence type="ECO:0000256" key="1">
    <source>
        <dbReference type="SAM" id="MobiDB-lite"/>
    </source>
</evidence>
<dbReference type="EMBL" id="QZEZ01000002">
    <property type="protein sequence ID" value="RJK96961.1"/>
    <property type="molecule type" value="Genomic_DNA"/>
</dbReference>
<sequence>MAQGPFFFNVRTGQVEGPEGARAQDRMGPYATREEAERALESARERTERWDREDRRWEEGDDD</sequence>
<evidence type="ECO:0000313" key="3">
    <source>
        <dbReference type="Proteomes" id="UP000265614"/>
    </source>
</evidence>
<dbReference type="Proteomes" id="UP000265614">
    <property type="component" value="Unassembled WGS sequence"/>
</dbReference>
<keyword evidence="3" id="KW-1185">Reference proteome</keyword>
<comment type="caution">
    <text evidence="2">The sequence shown here is derived from an EMBL/GenBank/DDBJ whole genome shotgun (WGS) entry which is preliminary data.</text>
</comment>
<gene>
    <name evidence="2" type="ORF">D5H78_06880</name>
</gene>
<name>A0A3A3YYY3_9ACTN</name>
<dbReference type="OrthoDB" id="3268477at2"/>
<evidence type="ECO:0000313" key="2">
    <source>
        <dbReference type="EMBL" id="RJK96961.1"/>
    </source>
</evidence>
<feature type="compositionally biased region" description="Basic and acidic residues" evidence="1">
    <location>
        <begin position="32"/>
        <end position="63"/>
    </location>
</feature>
<protein>
    <submittedName>
        <fullName evidence="2">SPOR domain-containing protein</fullName>
    </submittedName>
</protein>
<feature type="region of interest" description="Disordered" evidence="1">
    <location>
        <begin position="1"/>
        <end position="63"/>
    </location>
</feature>